<dbReference type="InterPro" id="IPR019494">
    <property type="entry name" value="FIST_C"/>
</dbReference>
<gene>
    <name evidence="3" type="ORF">I4641_19440</name>
</gene>
<name>A0A964FL37_9CYAN</name>
<keyword evidence="4" id="KW-1185">Reference proteome</keyword>
<dbReference type="AlphaFoldDB" id="A0A964FL37"/>
<feature type="domain" description="FIST C-domain" evidence="2">
    <location>
        <begin position="231"/>
        <end position="365"/>
    </location>
</feature>
<dbReference type="PANTHER" id="PTHR40252">
    <property type="entry name" value="BLR0328 PROTEIN"/>
    <property type="match status" value="1"/>
</dbReference>
<proteinExistence type="predicted"/>
<dbReference type="SMART" id="SM00897">
    <property type="entry name" value="FIST"/>
    <property type="match status" value="1"/>
</dbReference>
<evidence type="ECO:0000259" key="2">
    <source>
        <dbReference type="SMART" id="SM01204"/>
    </source>
</evidence>
<dbReference type="SMART" id="SM01204">
    <property type="entry name" value="FIST_C"/>
    <property type="match status" value="1"/>
</dbReference>
<accession>A0A964FL37</accession>
<dbReference type="InterPro" id="IPR013702">
    <property type="entry name" value="FIST_domain_N"/>
</dbReference>
<organism evidence="3 4">
    <name type="scientific">Waterburya agarophytonicola KI4</name>
    <dbReference type="NCBI Taxonomy" id="2874699"/>
    <lineage>
        <taxon>Bacteria</taxon>
        <taxon>Bacillati</taxon>
        <taxon>Cyanobacteriota</taxon>
        <taxon>Cyanophyceae</taxon>
        <taxon>Pleurocapsales</taxon>
        <taxon>Hyellaceae</taxon>
        <taxon>Waterburya</taxon>
        <taxon>Waterburya agarophytonicola</taxon>
    </lineage>
</organism>
<protein>
    <submittedName>
        <fullName evidence="3">FIST C-terminal domain-containing protein</fullName>
    </submittedName>
</protein>
<dbReference type="RefSeq" id="WP_229642243.1">
    <property type="nucleotide sequence ID" value="NZ_JADWDC010000069.1"/>
</dbReference>
<evidence type="ECO:0000313" key="3">
    <source>
        <dbReference type="EMBL" id="MCC0179143.1"/>
    </source>
</evidence>
<dbReference type="EMBL" id="JADWDC010000069">
    <property type="protein sequence ID" value="MCC0179143.1"/>
    <property type="molecule type" value="Genomic_DNA"/>
</dbReference>
<evidence type="ECO:0000259" key="1">
    <source>
        <dbReference type="SMART" id="SM00897"/>
    </source>
</evidence>
<evidence type="ECO:0000313" key="4">
    <source>
        <dbReference type="Proteomes" id="UP000729733"/>
    </source>
</evidence>
<sequence>MFKVVVGHSNDPDSVEAVAEVLEQCLESLAEITPQAGILFAAVDFEHSLILQEIYAQFPDLELIGGTTDGEISSVLDFQQDSLTLMLFCSDEIEFCAGVGTQASQDSLAAAQAAIKQATSKSKQKISLISLCITLPDGLTSSGVTIIKALKQELGSNLPIVGGLTADGGKYHKTYQFYNQEVLSDSIPIMLFSGDLLISCGVNSGWNPIGKKSTITKAEKNIIYEIDHQPALDFYQHYLGDLSPSIEYPLAVFEPDNKHFYMRAPISHDATQGSITFFGDLLQGAMVQMTEGNCDGILNSAELSMQEALNDYPGTHPDAALFFSCTARRQILSSRAEEEYKFAKKHFNAALPSCGFYTYGEIAPLESHGSTLFHNETFITLLLGTK</sequence>
<feature type="domain" description="FIST" evidence="1">
    <location>
        <begin position="33"/>
        <end position="230"/>
    </location>
</feature>
<dbReference type="PANTHER" id="PTHR40252:SF2">
    <property type="entry name" value="BLR0328 PROTEIN"/>
    <property type="match status" value="1"/>
</dbReference>
<reference evidence="3" key="1">
    <citation type="journal article" date="2021" name="Antonie Van Leeuwenhoek">
        <title>Draft genome and description of Waterburya agarophytonicola gen. nov. sp. nov. (Pleurocapsales, Cyanobacteria): a seaweed symbiont.</title>
        <authorList>
            <person name="Bonthond G."/>
            <person name="Shalygin S."/>
            <person name="Bayer T."/>
            <person name="Weinberger F."/>
        </authorList>
    </citation>
    <scope>NUCLEOTIDE SEQUENCE</scope>
    <source>
        <strain evidence="3">KI4</strain>
    </source>
</reference>
<dbReference type="Pfam" id="PF08495">
    <property type="entry name" value="FIST"/>
    <property type="match status" value="1"/>
</dbReference>
<dbReference type="Pfam" id="PF10442">
    <property type="entry name" value="FIST_C"/>
    <property type="match status" value="1"/>
</dbReference>
<dbReference type="Proteomes" id="UP000729733">
    <property type="component" value="Unassembled WGS sequence"/>
</dbReference>
<comment type="caution">
    <text evidence="3">The sequence shown here is derived from an EMBL/GenBank/DDBJ whole genome shotgun (WGS) entry which is preliminary data.</text>
</comment>